<sequence>MAYPGYGGGFGNFSGQMPGTKVQMGQPMPGTGPHVLPGGYSGYPAYSDSYPSAGDPMWMCFTAIAGQDGEVDAEELQKCLTQSGISGTYSPFSLETCRIMIAMLDRDYTGKMGFNEFKELWTALNAWKQNFITIDQDRSGTIEHHELNQAIVAMDFFRRRDHLQQGVANFVYDDFLQGTMTI</sequence>
<evidence type="ECO:0000256" key="5">
    <source>
        <dbReference type="ARBA" id="ARBA00022737"/>
    </source>
</evidence>
<keyword evidence="10" id="KW-1185">Reference proteome</keyword>
<dbReference type="SUPFAM" id="SSF47473">
    <property type="entry name" value="EF-hand"/>
    <property type="match status" value="1"/>
</dbReference>
<dbReference type="PROSITE" id="PS00018">
    <property type="entry name" value="EF_HAND_1"/>
    <property type="match status" value="1"/>
</dbReference>
<protein>
    <submittedName>
        <fullName evidence="9">Grancalcin</fullName>
    </submittedName>
</protein>
<dbReference type="PROSITE" id="PS50222">
    <property type="entry name" value="EF_HAND_2"/>
    <property type="match status" value="1"/>
</dbReference>
<accession>A0A7J8JF59</accession>
<dbReference type="PANTHER" id="PTHR46735:SF5">
    <property type="entry name" value="GRANCALCIN"/>
    <property type="match status" value="1"/>
</dbReference>
<feature type="domain" description="EF-hand" evidence="8">
    <location>
        <begin position="92"/>
        <end position="127"/>
    </location>
</feature>
<evidence type="ECO:0000313" key="10">
    <source>
        <dbReference type="Proteomes" id="UP000593571"/>
    </source>
</evidence>
<reference evidence="9 10" key="1">
    <citation type="journal article" date="2020" name="Nature">
        <title>Six reference-quality genomes reveal evolution of bat adaptations.</title>
        <authorList>
            <person name="Jebb D."/>
            <person name="Huang Z."/>
            <person name="Pippel M."/>
            <person name="Hughes G.M."/>
            <person name="Lavrichenko K."/>
            <person name="Devanna P."/>
            <person name="Winkler S."/>
            <person name="Jermiin L.S."/>
            <person name="Skirmuntt E.C."/>
            <person name="Katzourakis A."/>
            <person name="Burkitt-Gray L."/>
            <person name="Ray D.A."/>
            <person name="Sullivan K.A.M."/>
            <person name="Roscito J.G."/>
            <person name="Kirilenko B.M."/>
            <person name="Davalos L.M."/>
            <person name="Corthals A.P."/>
            <person name="Power M.L."/>
            <person name="Jones G."/>
            <person name="Ransome R.D."/>
            <person name="Dechmann D.K.N."/>
            <person name="Locatelli A.G."/>
            <person name="Puechmaille S.J."/>
            <person name="Fedrigo O."/>
            <person name="Jarvis E.D."/>
            <person name="Hiller M."/>
            <person name="Vernes S.C."/>
            <person name="Myers E.W."/>
            <person name="Teeling E.C."/>
        </authorList>
    </citation>
    <scope>NUCLEOTIDE SEQUENCE [LARGE SCALE GENOMIC DNA]</scope>
    <source>
        <strain evidence="9">MRouAeg1</strain>
        <tissue evidence="9">Muscle</tissue>
    </source>
</reference>
<evidence type="ECO:0000256" key="7">
    <source>
        <dbReference type="ARBA" id="ARBA00023136"/>
    </source>
</evidence>
<dbReference type="GO" id="GO:0012505">
    <property type="term" value="C:endomembrane system"/>
    <property type="evidence" value="ECO:0007669"/>
    <property type="project" value="UniProtKB-SubCell"/>
</dbReference>
<dbReference type="PANTHER" id="PTHR46735">
    <property type="entry name" value="CALPAIN, SMALL SUBUNIT 1 A-RELATED"/>
    <property type="match status" value="1"/>
</dbReference>
<keyword evidence="3" id="KW-0963">Cytoplasm</keyword>
<keyword evidence="4" id="KW-0479">Metal-binding</keyword>
<dbReference type="InterPro" id="IPR002048">
    <property type="entry name" value="EF_hand_dom"/>
</dbReference>
<dbReference type="GO" id="GO:0005737">
    <property type="term" value="C:cytoplasm"/>
    <property type="evidence" value="ECO:0007669"/>
    <property type="project" value="UniProtKB-SubCell"/>
</dbReference>
<name>A0A7J8JF59_ROUAE</name>
<evidence type="ECO:0000256" key="2">
    <source>
        <dbReference type="ARBA" id="ARBA00004496"/>
    </source>
</evidence>
<dbReference type="AlphaFoldDB" id="A0A7J8JF59"/>
<evidence type="ECO:0000259" key="8">
    <source>
        <dbReference type="PROSITE" id="PS50222"/>
    </source>
</evidence>
<keyword evidence="5" id="KW-0677">Repeat</keyword>
<dbReference type="Pfam" id="PF13833">
    <property type="entry name" value="EF-hand_8"/>
    <property type="match status" value="1"/>
</dbReference>
<dbReference type="InterPro" id="IPR011992">
    <property type="entry name" value="EF-hand-dom_pair"/>
</dbReference>
<evidence type="ECO:0000313" key="9">
    <source>
        <dbReference type="EMBL" id="KAF6494989.1"/>
    </source>
</evidence>
<dbReference type="Gene3D" id="1.10.238.10">
    <property type="entry name" value="EF-hand"/>
    <property type="match status" value="1"/>
</dbReference>
<dbReference type="Pfam" id="PF13202">
    <property type="entry name" value="EF-hand_5"/>
    <property type="match status" value="1"/>
</dbReference>
<dbReference type="Gene3D" id="6.10.140.900">
    <property type="match status" value="1"/>
</dbReference>
<keyword evidence="7" id="KW-0472">Membrane</keyword>
<gene>
    <name evidence="9" type="ORF">HJG63_005505</name>
</gene>
<dbReference type="SMART" id="SM00054">
    <property type="entry name" value="EFh"/>
    <property type="match status" value="2"/>
</dbReference>
<dbReference type="InterPro" id="IPR018247">
    <property type="entry name" value="EF_Hand_1_Ca_BS"/>
</dbReference>
<dbReference type="Proteomes" id="UP000593571">
    <property type="component" value="Unassembled WGS sequence"/>
</dbReference>
<keyword evidence="6" id="KW-0106">Calcium</keyword>
<comment type="caution">
    <text evidence="9">The sequence shown here is derived from an EMBL/GenBank/DDBJ whole genome shotgun (WGS) entry which is preliminary data.</text>
</comment>
<dbReference type="EMBL" id="JACASE010000002">
    <property type="protein sequence ID" value="KAF6494989.1"/>
    <property type="molecule type" value="Genomic_DNA"/>
</dbReference>
<comment type="subcellular location">
    <subcellularLocation>
        <location evidence="2">Cytoplasm</location>
    </subcellularLocation>
    <subcellularLocation>
        <location evidence="1">Endomembrane system</location>
    </subcellularLocation>
</comment>
<organism evidence="9 10">
    <name type="scientific">Rousettus aegyptiacus</name>
    <name type="common">Egyptian fruit bat</name>
    <name type="synonym">Pteropus aegyptiacus</name>
    <dbReference type="NCBI Taxonomy" id="9407"/>
    <lineage>
        <taxon>Eukaryota</taxon>
        <taxon>Metazoa</taxon>
        <taxon>Chordata</taxon>
        <taxon>Craniata</taxon>
        <taxon>Vertebrata</taxon>
        <taxon>Euteleostomi</taxon>
        <taxon>Mammalia</taxon>
        <taxon>Eutheria</taxon>
        <taxon>Laurasiatheria</taxon>
        <taxon>Chiroptera</taxon>
        <taxon>Yinpterochiroptera</taxon>
        <taxon>Pteropodoidea</taxon>
        <taxon>Pteropodidae</taxon>
        <taxon>Rousettinae</taxon>
        <taxon>Rousettus</taxon>
    </lineage>
</organism>
<evidence type="ECO:0000256" key="1">
    <source>
        <dbReference type="ARBA" id="ARBA00004308"/>
    </source>
</evidence>
<dbReference type="OrthoDB" id="186625at2759"/>
<dbReference type="GO" id="GO:0005509">
    <property type="term" value="F:calcium ion binding"/>
    <property type="evidence" value="ECO:0007669"/>
    <property type="project" value="InterPro"/>
</dbReference>
<proteinExistence type="predicted"/>
<evidence type="ECO:0000256" key="6">
    <source>
        <dbReference type="ARBA" id="ARBA00022837"/>
    </source>
</evidence>
<evidence type="ECO:0000256" key="4">
    <source>
        <dbReference type="ARBA" id="ARBA00022723"/>
    </source>
</evidence>
<evidence type="ECO:0000256" key="3">
    <source>
        <dbReference type="ARBA" id="ARBA00022490"/>
    </source>
</evidence>